<comment type="caution">
    <text evidence="8">The sequence shown here is derived from an EMBL/GenBank/DDBJ whole genome shotgun (WGS) entry which is preliminary data.</text>
</comment>
<name>A0A177TSF9_9BASI</name>
<reference evidence="8" key="1">
    <citation type="submission" date="2016-04" db="EMBL/GenBank/DDBJ databases">
        <authorList>
            <person name="Nguyen H.D."/>
            <person name="Samba Siva P."/>
            <person name="Cullis J."/>
            <person name="Levesque C.A."/>
            <person name="Hambleton S."/>
        </authorList>
    </citation>
    <scope>NUCLEOTIDE SEQUENCE</scope>
    <source>
        <strain evidence="8">DAOMC 236416</strain>
    </source>
</reference>
<dbReference type="PANTHER" id="PTHR13296:SF0">
    <property type="entry name" value="PRE-MRNA-SPLICING FACTOR SPF27"/>
    <property type="match status" value="1"/>
</dbReference>
<evidence type="ECO:0000256" key="5">
    <source>
        <dbReference type="ARBA" id="ARBA00023187"/>
    </source>
</evidence>
<reference evidence="8" key="2">
    <citation type="journal article" date="2019" name="IMA Fungus">
        <title>Genome sequencing and comparison of five Tilletia species to identify candidate genes for the detection of regulated species infecting wheat.</title>
        <authorList>
            <person name="Nguyen H.D.T."/>
            <person name="Sultana T."/>
            <person name="Kesanakurti P."/>
            <person name="Hambleton S."/>
        </authorList>
    </citation>
    <scope>NUCLEOTIDE SEQUENCE</scope>
    <source>
        <strain evidence="8">DAOMC 236416</strain>
    </source>
</reference>
<evidence type="ECO:0000256" key="4">
    <source>
        <dbReference type="ARBA" id="ARBA00022728"/>
    </source>
</evidence>
<dbReference type="Proteomes" id="UP000077521">
    <property type="component" value="Unassembled WGS sequence"/>
</dbReference>
<accession>A0A177TSF9</accession>
<protein>
    <recommendedName>
        <fullName evidence="10">Pre-mRNA-splicing factor SPF27</fullName>
    </recommendedName>
</protein>
<keyword evidence="6" id="KW-0539">Nucleus</keyword>
<keyword evidence="9" id="KW-1185">Reference proteome</keyword>
<evidence type="ECO:0000313" key="9">
    <source>
        <dbReference type="Proteomes" id="UP000077521"/>
    </source>
</evidence>
<comment type="subcellular location">
    <subcellularLocation>
        <location evidence="1">Nucleus</location>
    </subcellularLocation>
</comment>
<evidence type="ECO:0000256" key="7">
    <source>
        <dbReference type="SAM" id="MobiDB-lite"/>
    </source>
</evidence>
<feature type="compositionally biased region" description="Basic and acidic residues" evidence="7">
    <location>
        <begin position="57"/>
        <end position="67"/>
    </location>
</feature>
<dbReference type="GO" id="GO:0071011">
    <property type="term" value="C:precatalytic spliceosome"/>
    <property type="evidence" value="ECO:0007669"/>
    <property type="project" value="TreeGrafter"/>
</dbReference>
<dbReference type="PANTHER" id="PTHR13296">
    <property type="entry name" value="BCAS2 PROTEIN"/>
    <property type="match status" value="1"/>
</dbReference>
<dbReference type="Pfam" id="PF05700">
    <property type="entry name" value="BCAS2"/>
    <property type="match status" value="1"/>
</dbReference>
<evidence type="ECO:0000313" key="8">
    <source>
        <dbReference type="EMBL" id="KAE8246312.1"/>
    </source>
</evidence>
<evidence type="ECO:0000256" key="6">
    <source>
        <dbReference type="ARBA" id="ARBA00023242"/>
    </source>
</evidence>
<dbReference type="AlphaFoldDB" id="A0A177TSF9"/>
<evidence type="ECO:0008006" key="10">
    <source>
        <dbReference type="Google" id="ProtNLM"/>
    </source>
</evidence>
<dbReference type="GO" id="GO:0000974">
    <property type="term" value="C:Prp19 complex"/>
    <property type="evidence" value="ECO:0007669"/>
    <property type="project" value="TreeGrafter"/>
</dbReference>
<comment type="similarity">
    <text evidence="2">Belongs to the SPF27 family.</text>
</comment>
<dbReference type="GO" id="GO:0071013">
    <property type="term" value="C:catalytic step 2 spliceosome"/>
    <property type="evidence" value="ECO:0007669"/>
    <property type="project" value="TreeGrafter"/>
</dbReference>
<evidence type="ECO:0000256" key="3">
    <source>
        <dbReference type="ARBA" id="ARBA00022664"/>
    </source>
</evidence>
<evidence type="ECO:0000256" key="2">
    <source>
        <dbReference type="ARBA" id="ARBA00010788"/>
    </source>
</evidence>
<feature type="region of interest" description="Disordered" evidence="7">
    <location>
        <begin position="55"/>
        <end position="82"/>
    </location>
</feature>
<keyword evidence="4" id="KW-0747">Spliceosome</keyword>
<dbReference type="GO" id="GO:0006397">
    <property type="term" value="P:mRNA processing"/>
    <property type="evidence" value="ECO:0007669"/>
    <property type="project" value="UniProtKB-KW"/>
</dbReference>
<gene>
    <name evidence="8" type="ORF">A4X13_0g5848</name>
</gene>
<keyword evidence="5" id="KW-0508">mRNA splicing</keyword>
<dbReference type="InterPro" id="IPR008409">
    <property type="entry name" value="SPF27"/>
</dbReference>
<sequence>MEASTSNLAAAQALIQQELAQQNGNHEQQDERIPPPLDMSSLPTLQAHFERLNTANEEEHTRPKLDSSRFTLPAPPDGLNASEDEWRKALDNAYVQLSHQEGRAINIDLMKRYGANHWRIHNYTLEAALSRYTASTAHTTDTLSASTNRTRRLLQQDAESKLSTLEAKWAQLVSTQLQMGVATLGAEYEVGVLREERERLRSRLAELEGAA</sequence>
<dbReference type="EMBL" id="LWDF02000494">
    <property type="protein sequence ID" value="KAE8246312.1"/>
    <property type="molecule type" value="Genomic_DNA"/>
</dbReference>
<dbReference type="GO" id="GO:0008380">
    <property type="term" value="P:RNA splicing"/>
    <property type="evidence" value="ECO:0007669"/>
    <property type="project" value="UniProtKB-KW"/>
</dbReference>
<evidence type="ECO:0000256" key="1">
    <source>
        <dbReference type="ARBA" id="ARBA00004123"/>
    </source>
</evidence>
<feature type="region of interest" description="Disordered" evidence="7">
    <location>
        <begin position="16"/>
        <end position="41"/>
    </location>
</feature>
<keyword evidence="3" id="KW-0507">mRNA processing</keyword>
<proteinExistence type="inferred from homology"/>
<organism evidence="8 9">
    <name type="scientific">Tilletia indica</name>
    <dbReference type="NCBI Taxonomy" id="43049"/>
    <lineage>
        <taxon>Eukaryota</taxon>
        <taxon>Fungi</taxon>
        <taxon>Dikarya</taxon>
        <taxon>Basidiomycota</taxon>
        <taxon>Ustilaginomycotina</taxon>
        <taxon>Exobasidiomycetes</taxon>
        <taxon>Tilletiales</taxon>
        <taxon>Tilletiaceae</taxon>
        <taxon>Tilletia</taxon>
    </lineage>
</organism>